<evidence type="ECO:0000313" key="3">
    <source>
        <dbReference type="Proteomes" id="UP000439522"/>
    </source>
</evidence>
<gene>
    <name evidence="2" type="ORF">GRI40_03645</name>
</gene>
<dbReference type="OrthoDB" id="7855389at2"/>
<dbReference type="GO" id="GO:0003677">
    <property type="term" value="F:DNA binding"/>
    <property type="evidence" value="ECO:0007669"/>
    <property type="project" value="InterPro"/>
</dbReference>
<dbReference type="PROSITE" id="PS50043">
    <property type="entry name" value="HTH_LUXR_2"/>
    <property type="match status" value="1"/>
</dbReference>
<accession>A0A6I4TCD7</accession>
<dbReference type="RefSeq" id="WP_160610082.1">
    <property type="nucleotide sequence ID" value="NZ_WTZA01000001.1"/>
</dbReference>
<evidence type="ECO:0000313" key="2">
    <source>
        <dbReference type="EMBL" id="MXO74317.1"/>
    </source>
</evidence>
<name>A0A6I4TCD7_9SPHN</name>
<feature type="domain" description="HTH luxR-type" evidence="1">
    <location>
        <begin position="267"/>
        <end position="332"/>
    </location>
</feature>
<evidence type="ECO:0000259" key="1">
    <source>
        <dbReference type="PROSITE" id="PS50043"/>
    </source>
</evidence>
<dbReference type="InterPro" id="IPR016032">
    <property type="entry name" value="Sig_transdc_resp-reg_C-effctor"/>
</dbReference>
<dbReference type="GO" id="GO:0006355">
    <property type="term" value="P:regulation of DNA-templated transcription"/>
    <property type="evidence" value="ECO:0007669"/>
    <property type="project" value="InterPro"/>
</dbReference>
<dbReference type="AlphaFoldDB" id="A0A6I4TCD7"/>
<organism evidence="2 3">
    <name type="scientific">Tsuneonella aeria</name>
    <dbReference type="NCBI Taxonomy" id="1837929"/>
    <lineage>
        <taxon>Bacteria</taxon>
        <taxon>Pseudomonadati</taxon>
        <taxon>Pseudomonadota</taxon>
        <taxon>Alphaproteobacteria</taxon>
        <taxon>Sphingomonadales</taxon>
        <taxon>Erythrobacteraceae</taxon>
        <taxon>Tsuneonella</taxon>
    </lineage>
</organism>
<proteinExistence type="predicted"/>
<reference evidence="2 3" key="1">
    <citation type="submission" date="2019-12" db="EMBL/GenBank/DDBJ databases">
        <title>Genomic-based taxomic classification of the family Erythrobacteraceae.</title>
        <authorList>
            <person name="Xu L."/>
        </authorList>
    </citation>
    <scope>NUCLEOTIDE SEQUENCE [LARGE SCALE GENOMIC DNA]</scope>
    <source>
        <strain evidence="2 3">100921-2</strain>
    </source>
</reference>
<protein>
    <submittedName>
        <fullName evidence="2">LuxR family transcriptional regulator</fullName>
    </submittedName>
</protein>
<dbReference type="PRINTS" id="PR00038">
    <property type="entry name" value="HTHLUXR"/>
</dbReference>
<dbReference type="Gene3D" id="1.10.10.10">
    <property type="entry name" value="Winged helix-like DNA-binding domain superfamily/Winged helix DNA-binding domain"/>
    <property type="match status" value="1"/>
</dbReference>
<dbReference type="EMBL" id="WTZA01000001">
    <property type="protein sequence ID" value="MXO74317.1"/>
    <property type="molecule type" value="Genomic_DNA"/>
</dbReference>
<dbReference type="Proteomes" id="UP000439522">
    <property type="component" value="Unassembled WGS sequence"/>
</dbReference>
<sequence length="340" mass="36513">MLDAEFATLILTPPGATRPGQILTPGAPAAEVERYTAEFFRDDPFTGLPEGEVVAYHEFLGARATEASDYNRWLAEHSTHRVLGVDMRSGTGFEARLRITRTRGVDYRRDEVAALQRLVPHVRNALAIYQALESNRSEHAVFSGAIEQLAVGIVVLDHDGRIVRSNAVADAILAQGDGVACSDGRLRFAEADNRTALDAALAEARTGVGKRVAPIAILRIGRPSGRRDYGVAIHRLATPPFMRTGSTPAVTLMISDPDRPVLADIAALRQRFGLTHKEAQLAGELAAGLSLDEAAARLGIARNTARSHLRGLFAKTGASRQGELVRLVHSSLPGLGGQEN</sequence>
<keyword evidence="3" id="KW-1185">Reference proteome</keyword>
<dbReference type="SMART" id="SM00421">
    <property type="entry name" value="HTH_LUXR"/>
    <property type="match status" value="1"/>
</dbReference>
<dbReference type="InterPro" id="IPR036388">
    <property type="entry name" value="WH-like_DNA-bd_sf"/>
</dbReference>
<dbReference type="SUPFAM" id="SSF46894">
    <property type="entry name" value="C-terminal effector domain of the bipartite response regulators"/>
    <property type="match status" value="1"/>
</dbReference>
<dbReference type="InterPro" id="IPR000792">
    <property type="entry name" value="Tscrpt_reg_LuxR_C"/>
</dbReference>
<comment type="caution">
    <text evidence="2">The sequence shown here is derived from an EMBL/GenBank/DDBJ whole genome shotgun (WGS) entry which is preliminary data.</text>
</comment>